<name>A0A557QCU4_9RHOO</name>
<dbReference type="SUPFAM" id="SSF51230">
    <property type="entry name" value="Single hybrid motif"/>
    <property type="match status" value="1"/>
</dbReference>
<dbReference type="Pfam" id="PF00364">
    <property type="entry name" value="Biotin_lipoyl"/>
    <property type="match status" value="1"/>
</dbReference>
<evidence type="ECO:0000313" key="7">
    <source>
        <dbReference type="Proteomes" id="UP000319502"/>
    </source>
</evidence>
<dbReference type="RefSeq" id="WP_144311364.1">
    <property type="nucleotide sequence ID" value="NZ_VMNK01000027.1"/>
</dbReference>
<proteinExistence type="predicted"/>
<dbReference type="InterPro" id="IPR050743">
    <property type="entry name" value="2-oxoacid_DH_E2_comp"/>
</dbReference>
<evidence type="ECO:0000259" key="5">
    <source>
        <dbReference type="PROSITE" id="PS50968"/>
    </source>
</evidence>
<feature type="domain" description="Lipoyl-binding" evidence="5">
    <location>
        <begin position="4"/>
        <end position="52"/>
    </location>
</feature>
<dbReference type="InterPro" id="IPR011053">
    <property type="entry name" value="Single_hybrid_motif"/>
</dbReference>
<organism evidence="6 7">
    <name type="scientific">Denitromonas halophila</name>
    <dbReference type="NCBI Taxonomy" id="1629404"/>
    <lineage>
        <taxon>Bacteria</taxon>
        <taxon>Pseudomonadati</taxon>
        <taxon>Pseudomonadota</taxon>
        <taxon>Betaproteobacteria</taxon>
        <taxon>Rhodocyclales</taxon>
        <taxon>Zoogloeaceae</taxon>
        <taxon>Denitromonas</taxon>
    </lineage>
</organism>
<sequence length="52" mass="5650">MSELQEVKVPDIGDYADVPVIELYVKVGDTIAVDDPIVTLESDKATMDVPSE</sequence>
<evidence type="ECO:0000313" key="6">
    <source>
        <dbReference type="EMBL" id="TVO50674.1"/>
    </source>
</evidence>
<protein>
    <recommendedName>
        <fullName evidence="5">Lipoyl-binding domain-containing protein</fullName>
    </recommendedName>
</protein>
<feature type="non-terminal residue" evidence="6">
    <location>
        <position position="52"/>
    </location>
</feature>
<keyword evidence="4" id="KW-0012">Acyltransferase</keyword>
<gene>
    <name evidence="6" type="ORF">FHP91_20810</name>
</gene>
<reference evidence="6 7" key="1">
    <citation type="submission" date="2019-07" db="EMBL/GenBank/DDBJ databases">
        <title>The pathways for chlorine oxyanion respiration interact through the shared metabolite chlorate.</title>
        <authorList>
            <person name="Barnum T.P."/>
            <person name="Cheng Y."/>
            <person name="Hill K.A."/>
            <person name="Lucas L.N."/>
            <person name="Carlson H.K."/>
            <person name="Coates J.D."/>
        </authorList>
    </citation>
    <scope>NUCLEOTIDE SEQUENCE [LARGE SCALE GENOMIC DNA]</scope>
    <source>
        <strain evidence="6 7">SFB-3</strain>
    </source>
</reference>
<dbReference type="CDD" id="cd06849">
    <property type="entry name" value="lipoyl_domain"/>
    <property type="match status" value="1"/>
</dbReference>
<dbReference type="GO" id="GO:0006086">
    <property type="term" value="P:pyruvate decarboxylation to acetyl-CoA"/>
    <property type="evidence" value="ECO:0007669"/>
    <property type="project" value="TreeGrafter"/>
</dbReference>
<dbReference type="Gene3D" id="2.40.50.100">
    <property type="match status" value="1"/>
</dbReference>
<evidence type="ECO:0000256" key="2">
    <source>
        <dbReference type="ARBA" id="ARBA00011484"/>
    </source>
</evidence>
<dbReference type="PANTHER" id="PTHR43178">
    <property type="entry name" value="DIHYDROLIPOAMIDE ACETYLTRANSFERASE COMPONENT OF PYRUVATE DEHYDROGENASE COMPLEX"/>
    <property type="match status" value="1"/>
</dbReference>
<dbReference type="PANTHER" id="PTHR43178:SF2">
    <property type="entry name" value="DIHYDROLIPOYLLYSINE-RESIDUE ACETYLTRANSFERASE COMPONENT OF PYRUVATE DEHYDROGENASE COMPLEX"/>
    <property type="match status" value="1"/>
</dbReference>
<dbReference type="Proteomes" id="UP000319502">
    <property type="component" value="Unassembled WGS sequence"/>
</dbReference>
<comment type="cofactor">
    <cofactor evidence="1">
        <name>(R)-lipoate</name>
        <dbReference type="ChEBI" id="CHEBI:83088"/>
    </cofactor>
</comment>
<dbReference type="GO" id="GO:0005737">
    <property type="term" value="C:cytoplasm"/>
    <property type="evidence" value="ECO:0007669"/>
    <property type="project" value="TreeGrafter"/>
</dbReference>
<comment type="caution">
    <text evidence="6">The sequence shown here is derived from an EMBL/GenBank/DDBJ whole genome shotgun (WGS) entry which is preliminary data.</text>
</comment>
<keyword evidence="3" id="KW-0808">Transferase</keyword>
<dbReference type="OrthoDB" id="9805770at2"/>
<dbReference type="GO" id="GO:0016407">
    <property type="term" value="F:acetyltransferase activity"/>
    <property type="evidence" value="ECO:0007669"/>
    <property type="project" value="TreeGrafter"/>
</dbReference>
<evidence type="ECO:0000256" key="3">
    <source>
        <dbReference type="ARBA" id="ARBA00022679"/>
    </source>
</evidence>
<accession>A0A557QCU4</accession>
<dbReference type="GO" id="GO:0031405">
    <property type="term" value="F:lipoic acid binding"/>
    <property type="evidence" value="ECO:0007669"/>
    <property type="project" value="TreeGrafter"/>
</dbReference>
<dbReference type="InterPro" id="IPR000089">
    <property type="entry name" value="Biotin_lipoyl"/>
</dbReference>
<evidence type="ECO:0000256" key="1">
    <source>
        <dbReference type="ARBA" id="ARBA00001938"/>
    </source>
</evidence>
<keyword evidence="7" id="KW-1185">Reference proteome</keyword>
<evidence type="ECO:0000256" key="4">
    <source>
        <dbReference type="ARBA" id="ARBA00023315"/>
    </source>
</evidence>
<comment type="subunit">
    <text evidence="2">Forms a 24-polypeptide structural core with octahedral symmetry.</text>
</comment>
<dbReference type="AlphaFoldDB" id="A0A557QCU4"/>
<dbReference type="EMBL" id="VMNK01000027">
    <property type="protein sequence ID" value="TVO50674.1"/>
    <property type="molecule type" value="Genomic_DNA"/>
</dbReference>
<dbReference type="PROSITE" id="PS50968">
    <property type="entry name" value="BIOTINYL_LIPOYL"/>
    <property type="match status" value="1"/>
</dbReference>